<evidence type="ECO:0000259" key="2">
    <source>
        <dbReference type="Pfam" id="PF21787"/>
    </source>
</evidence>
<dbReference type="InterPro" id="IPR048365">
    <property type="entry name" value="TNP-like_RNaseH_N"/>
</dbReference>
<sequence length="410" mass="46184">MLVGLPTFNLENTSPSLSCSSNAIEGVSLLDESILNTASSICSEPFSNNKVLLSCSSDTMEGGSLLDESPLIVSCKVNKDDTQRRLFLKRGIRTLSAQVKINNKQLKSLQQTISRKKQRIASMELIIKELKNQNLIDEDTSFSLFESFAYANVRKEFNTILPHVRMLSKWYRHVNAEPGFTEETLKVLSLKVKNSPYTIFGALVLDELAIRQHLEYDGSNYYSRVDMVTGINNDSLEIAKEVLVFLVVSVNENWKLPVGYFLAKSLNSLKVQDKDGIYVSVLQSNRKTGFIGFIVCLNSALQLYSTLIESGQLEYIKMYKLSQDHLELFFGNIRSSNFSKEIIIYISGFTVYKLTNILKCDICKEALCATDRDCFLNSLIFLKNKGGINGGLIYPSYDVIDICFITEKTL</sequence>
<evidence type="ECO:0000313" key="5">
    <source>
        <dbReference type="Proteomes" id="UP000478052"/>
    </source>
</evidence>
<dbReference type="Pfam" id="PF21787">
    <property type="entry name" value="TNP-like_RNaseH_N"/>
    <property type="match status" value="1"/>
</dbReference>
<name>A0A6G0Z3Y3_APHCR</name>
<organism evidence="4 5">
    <name type="scientific">Aphis craccivora</name>
    <name type="common">Cowpea aphid</name>
    <dbReference type="NCBI Taxonomy" id="307492"/>
    <lineage>
        <taxon>Eukaryota</taxon>
        <taxon>Metazoa</taxon>
        <taxon>Ecdysozoa</taxon>
        <taxon>Arthropoda</taxon>
        <taxon>Hexapoda</taxon>
        <taxon>Insecta</taxon>
        <taxon>Pterygota</taxon>
        <taxon>Neoptera</taxon>
        <taxon>Paraneoptera</taxon>
        <taxon>Hemiptera</taxon>
        <taxon>Sternorrhyncha</taxon>
        <taxon>Aphidomorpha</taxon>
        <taxon>Aphidoidea</taxon>
        <taxon>Aphididae</taxon>
        <taxon>Aphidini</taxon>
        <taxon>Aphis</taxon>
        <taxon>Aphis</taxon>
    </lineage>
</organism>
<feature type="domain" description="Transposable element P transposase-like RNase H C-terminal" evidence="3">
    <location>
        <begin position="319"/>
        <end position="336"/>
    </location>
</feature>
<dbReference type="AlphaFoldDB" id="A0A6G0Z3Y3"/>
<dbReference type="PANTHER" id="PTHR47577:SF2">
    <property type="entry name" value="THAP DOMAIN CONTAINING 9"/>
    <property type="match status" value="1"/>
</dbReference>
<keyword evidence="1" id="KW-0175">Coiled coil</keyword>
<dbReference type="OrthoDB" id="7312725at2759"/>
<keyword evidence="5" id="KW-1185">Reference proteome</keyword>
<evidence type="ECO:0000313" key="4">
    <source>
        <dbReference type="EMBL" id="KAF0765159.1"/>
    </source>
</evidence>
<evidence type="ECO:0000256" key="1">
    <source>
        <dbReference type="SAM" id="Coils"/>
    </source>
</evidence>
<evidence type="ECO:0000259" key="3">
    <source>
        <dbReference type="Pfam" id="PF21789"/>
    </source>
</evidence>
<dbReference type="Proteomes" id="UP000478052">
    <property type="component" value="Unassembled WGS sequence"/>
</dbReference>
<feature type="coiled-coil region" evidence="1">
    <location>
        <begin position="92"/>
        <end position="133"/>
    </location>
</feature>
<feature type="domain" description="Transposable element P transposase-like RNase H" evidence="2">
    <location>
        <begin position="176"/>
        <end position="268"/>
    </location>
</feature>
<accession>A0A6G0Z3Y3</accession>
<protein>
    <submittedName>
        <fullName evidence="4">THAP-type domain-containing protein</fullName>
    </submittedName>
</protein>
<proteinExistence type="predicted"/>
<gene>
    <name evidence="4" type="ORF">FWK35_00019804</name>
</gene>
<dbReference type="Pfam" id="PF21789">
    <property type="entry name" value="TNP-like_RNaseH_C"/>
    <property type="match status" value="1"/>
</dbReference>
<dbReference type="EMBL" id="VUJU01001470">
    <property type="protein sequence ID" value="KAF0765159.1"/>
    <property type="molecule type" value="Genomic_DNA"/>
</dbReference>
<dbReference type="InterPro" id="IPR048367">
    <property type="entry name" value="TNP-like_RNaseH_C"/>
</dbReference>
<comment type="caution">
    <text evidence="4">The sequence shown here is derived from an EMBL/GenBank/DDBJ whole genome shotgun (WGS) entry which is preliminary data.</text>
</comment>
<dbReference type="PANTHER" id="PTHR47577">
    <property type="entry name" value="THAP DOMAIN-CONTAINING PROTEIN 6"/>
    <property type="match status" value="1"/>
</dbReference>
<reference evidence="4 5" key="1">
    <citation type="submission" date="2019-08" db="EMBL/GenBank/DDBJ databases">
        <title>Whole genome of Aphis craccivora.</title>
        <authorList>
            <person name="Voronova N.V."/>
            <person name="Shulinski R.S."/>
            <person name="Bandarenka Y.V."/>
            <person name="Zhorov D.G."/>
            <person name="Warner D."/>
        </authorList>
    </citation>
    <scope>NUCLEOTIDE SEQUENCE [LARGE SCALE GENOMIC DNA]</scope>
    <source>
        <strain evidence="4">180601</strain>
        <tissue evidence="4">Whole Body</tissue>
    </source>
</reference>